<gene>
    <name evidence="2" type="ORF">H0921_07330</name>
</gene>
<protein>
    <recommendedName>
        <fullName evidence="4">Prepilin-type N-terminal cleavage/methylation domain-containing protein</fullName>
    </recommendedName>
</protein>
<dbReference type="RefSeq" id="WP_194537391.1">
    <property type="nucleotide sequence ID" value="NZ_JACEFB010000003.1"/>
</dbReference>
<dbReference type="PROSITE" id="PS00409">
    <property type="entry name" value="PROKAR_NTER_METHYL"/>
    <property type="match status" value="1"/>
</dbReference>
<accession>A0A7V8VDR4</accession>
<keyword evidence="1" id="KW-0812">Transmembrane</keyword>
<evidence type="ECO:0000313" key="3">
    <source>
        <dbReference type="Proteomes" id="UP000542342"/>
    </source>
</evidence>
<keyword evidence="3" id="KW-1185">Reference proteome</keyword>
<dbReference type="EMBL" id="JACEFB010000003">
    <property type="protein sequence ID" value="MBA2225970.1"/>
    <property type="molecule type" value="Genomic_DNA"/>
</dbReference>
<evidence type="ECO:0000313" key="2">
    <source>
        <dbReference type="EMBL" id="MBA2225970.1"/>
    </source>
</evidence>
<dbReference type="AlphaFoldDB" id="A0A7V8VDR4"/>
<sequence>MYLRKGLSLVEVLTAIFIMGLGVISILTLFPLGAMRMGQAFRDERSALAAYNADQFFRSYWKTYVVEATTPDPFFSALDQPALGMPPCLPHEASYPVVVDPMGYLARAGQQNQNWLGDTPTLTRIPRCNLKIVGNNPLAALALCSLRDGVVADDNGNPLPDRELRYNFLWVVQRPTNANRYYANLTVVVFDRRAHMYAPPGSEQVFHGITFAPGQTRLVLLPRNQVEIRSGDWIMDATVYDPTSGITLGRPGMRHAHFYRVSAITETVGGTQLEVQPPLRTPADGNPASYLGTLVLLRGVSGVFIRSPLTGN</sequence>
<organism evidence="2 3">
    <name type="scientific">Thermogemmata fonticola</name>
    <dbReference type="NCBI Taxonomy" id="2755323"/>
    <lineage>
        <taxon>Bacteria</taxon>
        <taxon>Pseudomonadati</taxon>
        <taxon>Planctomycetota</taxon>
        <taxon>Planctomycetia</taxon>
        <taxon>Gemmatales</taxon>
        <taxon>Gemmataceae</taxon>
        <taxon>Thermogemmata</taxon>
    </lineage>
</organism>
<proteinExistence type="predicted"/>
<evidence type="ECO:0000256" key="1">
    <source>
        <dbReference type="SAM" id="Phobius"/>
    </source>
</evidence>
<keyword evidence="1" id="KW-0472">Membrane</keyword>
<keyword evidence="1" id="KW-1133">Transmembrane helix</keyword>
<dbReference type="Proteomes" id="UP000542342">
    <property type="component" value="Unassembled WGS sequence"/>
</dbReference>
<evidence type="ECO:0008006" key="4">
    <source>
        <dbReference type="Google" id="ProtNLM"/>
    </source>
</evidence>
<reference evidence="2 3" key="1">
    <citation type="submission" date="2020-07" db="EMBL/GenBank/DDBJ databases">
        <title>Thermogemmata thermophila gen. nov., sp. nov., a novel moderate thermophilic planctomycete from a Kamchatka hot spring.</title>
        <authorList>
            <person name="Elcheninov A.G."/>
            <person name="Podosokorskaya O.A."/>
            <person name="Kovaleva O.L."/>
            <person name="Novikov A."/>
            <person name="Bonch-Osmolovskaya E.A."/>
            <person name="Toshchakov S.V."/>
            <person name="Kublanov I.V."/>
        </authorList>
    </citation>
    <scope>NUCLEOTIDE SEQUENCE [LARGE SCALE GENOMIC DNA]</scope>
    <source>
        <strain evidence="2 3">2918</strain>
    </source>
</reference>
<name>A0A7V8VDR4_9BACT</name>
<feature type="transmembrane region" description="Helical" evidence="1">
    <location>
        <begin position="12"/>
        <end position="32"/>
    </location>
</feature>
<comment type="caution">
    <text evidence="2">The sequence shown here is derived from an EMBL/GenBank/DDBJ whole genome shotgun (WGS) entry which is preliminary data.</text>
</comment>
<dbReference type="InterPro" id="IPR012902">
    <property type="entry name" value="N_methyl_site"/>
</dbReference>